<dbReference type="InterPro" id="IPR017853">
    <property type="entry name" value="GH"/>
</dbReference>
<dbReference type="PANTHER" id="PTHR34154:SF3">
    <property type="entry name" value="ALKALI-SENSITIVE LINKAGE PROTEIN 1"/>
    <property type="match status" value="1"/>
</dbReference>
<dbReference type="SUPFAM" id="SSF51445">
    <property type="entry name" value="(Trans)glycosidases"/>
    <property type="match status" value="1"/>
</dbReference>
<evidence type="ECO:0000313" key="2">
    <source>
        <dbReference type="EMBL" id="AUX40327.1"/>
    </source>
</evidence>
<accession>A0A2L0EM05</accession>
<dbReference type="InterPro" id="IPR024655">
    <property type="entry name" value="Asl1_glyco_hydro_catalytic"/>
</dbReference>
<protein>
    <recommendedName>
        <fullName evidence="1">Asl1-like glycosyl hydrolase catalytic domain-containing protein</fullName>
    </recommendedName>
</protein>
<gene>
    <name evidence="2" type="ORF">SOCE26_017270</name>
</gene>
<dbReference type="EMBL" id="CP012673">
    <property type="protein sequence ID" value="AUX40327.1"/>
    <property type="molecule type" value="Genomic_DNA"/>
</dbReference>
<dbReference type="OrthoDB" id="9809583at2"/>
<dbReference type="GO" id="GO:0071966">
    <property type="term" value="P:fungal-type cell wall polysaccharide metabolic process"/>
    <property type="evidence" value="ECO:0007669"/>
    <property type="project" value="TreeGrafter"/>
</dbReference>
<evidence type="ECO:0000313" key="3">
    <source>
        <dbReference type="Proteomes" id="UP000238348"/>
    </source>
</evidence>
<dbReference type="PANTHER" id="PTHR34154">
    <property type="entry name" value="ALKALI-SENSITIVE LINKAGE PROTEIN 1"/>
    <property type="match status" value="1"/>
</dbReference>
<dbReference type="AlphaFoldDB" id="A0A2L0EM05"/>
<sequence>MRRDPKAVVCGTSPPLGILLSVACAGGNFHQGATEGGGAGSDRTALEGYLGELRRYRRPIWLTEFSCGDGAARSPEAQAATLREAVALLESDPDVFRYAWFSGRTEAIPNVNLLGARGELTALGELYVSLPHAERCSP</sequence>
<dbReference type="RefSeq" id="WP_104978144.1">
    <property type="nucleotide sequence ID" value="NZ_CP012673.1"/>
</dbReference>
<feature type="domain" description="Asl1-like glycosyl hydrolase catalytic" evidence="1">
    <location>
        <begin position="45"/>
        <end position="127"/>
    </location>
</feature>
<dbReference type="Proteomes" id="UP000238348">
    <property type="component" value="Chromosome"/>
</dbReference>
<dbReference type="InterPro" id="IPR053183">
    <property type="entry name" value="ASL1"/>
</dbReference>
<reference evidence="2 3" key="1">
    <citation type="submission" date="2015-09" db="EMBL/GenBank/DDBJ databases">
        <title>Sorangium comparison.</title>
        <authorList>
            <person name="Zaburannyi N."/>
            <person name="Bunk B."/>
            <person name="Overmann J."/>
            <person name="Mueller R."/>
        </authorList>
    </citation>
    <scope>NUCLEOTIDE SEQUENCE [LARGE SCALE GENOMIC DNA]</scope>
    <source>
        <strain evidence="2 3">So ce26</strain>
    </source>
</reference>
<evidence type="ECO:0000259" key="1">
    <source>
        <dbReference type="Pfam" id="PF11790"/>
    </source>
</evidence>
<dbReference type="PROSITE" id="PS51257">
    <property type="entry name" value="PROKAR_LIPOPROTEIN"/>
    <property type="match status" value="1"/>
</dbReference>
<proteinExistence type="predicted"/>
<organism evidence="2 3">
    <name type="scientific">Sorangium cellulosum</name>
    <name type="common">Polyangium cellulosum</name>
    <dbReference type="NCBI Taxonomy" id="56"/>
    <lineage>
        <taxon>Bacteria</taxon>
        <taxon>Pseudomonadati</taxon>
        <taxon>Myxococcota</taxon>
        <taxon>Polyangia</taxon>
        <taxon>Polyangiales</taxon>
        <taxon>Polyangiaceae</taxon>
        <taxon>Sorangium</taxon>
    </lineage>
</organism>
<name>A0A2L0EM05_SORCE</name>
<dbReference type="Pfam" id="PF11790">
    <property type="entry name" value="Glyco_hydro_cc"/>
    <property type="match status" value="1"/>
</dbReference>